<dbReference type="PANTHER" id="PTHR22642">
    <property type="entry name" value="IMIDAZOLONEPROPIONASE"/>
    <property type="match status" value="1"/>
</dbReference>
<dbReference type="Gene3D" id="2.30.40.10">
    <property type="entry name" value="Urease, subunit C, domain 1"/>
    <property type="match status" value="1"/>
</dbReference>
<dbReference type="SUPFAM" id="SSF51556">
    <property type="entry name" value="Metallo-dependent hydrolases"/>
    <property type="match status" value="1"/>
</dbReference>
<reference evidence="2 3" key="1">
    <citation type="submission" date="2021-09" db="EMBL/GenBank/DDBJ databases">
        <title>Whole genome sequence of Nocardioides sp. GBK3QG-3.</title>
        <authorList>
            <person name="Tuo L."/>
        </authorList>
    </citation>
    <scope>NUCLEOTIDE SEQUENCE [LARGE SCALE GENOMIC DNA]</scope>
    <source>
        <strain evidence="2 3">GBK3QG-3</strain>
    </source>
</reference>
<dbReference type="InterPro" id="IPR032466">
    <property type="entry name" value="Metal_Hydrolase"/>
</dbReference>
<proteinExistence type="predicted"/>
<dbReference type="SUPFAM" id="SSF51338">
    <property type="entry name" value="Composite domain of metallo-dependent hydrolases"/>
    <property type="match status" value="1"/>
</dbReference>
<sequence length="454" mass="49341">MTGSPIPPPSYRVVVGRLRTMDPERPTAEAMAVRDDTIVAVGTRAEVLAACPEGTPVEDLGETCVLPGFIDTHLHLLRGGLKVIHDLGPGPHDADTVVASMRELGFEAEWGEEPPTLEQRVEGMRVFQPALHELGITAVIDPAATRDELAGYQECWRRDLLTLRVVAMPYVDVGQPEGSGVDDAIVRLENVGLGTGFGDDRLRVGGIKVYLDGEGMKSQALLRDPWPDTGEPGVQRIPTEAFQRLLDHCARSGWTVGVHAVGGLAVERLLECYAAADRVASIRGRQWQIIHGYLETAAASMRRAAELDVVMAAQPSIMLRNGAALAELLGPWAERMCALRSWLDAGVRVALGSDGPYFPFDPRELMWSAVTRRVRDREEPLDPAEAITVEEALAAYTREAAVAAFAEGRYGVLAPGLLADWVALDRDPLTIDPMELRDLRVLRTVVGGETVWSA</sequence>
<name>A0ABS7UET4_9ACTN</name>
<dbReference type="Proteomes" id="UP000780875">
    <property type="component" value="Unassembled WGS sequence"/>
</dbReference>
<protein>
    <submittedName>
        <fullName evidence="2">Amidohydrolase family protein</fullName>
    </submittedName>
</protein>
<dbReference type="PANTHER" id="PTHR22642:SF2">
    <property type="entry name" value="PROTEIN LONG AFTER FAR-RED 3"/>
    <property type="match status" value="1"/>
</dbReference>
<evidence type="ECO:0000313" key="3">
    <source>
        <dbReference type="Proteomes" id="UP000780875"/>
    </source>
</evidence>
<organism evidence="2 3">
    <name type="scientific">Nocardioides mangrovi</name>
    <dbReference type="NCBI Taxonomy" id="2874580"/>
    <lineage>
        <taxon>Bacteria</taxon>
        <taxon>Bacillati</taxon>
        <taxon>Actinomycetota</taxon>
        <taxon>Actinomycetes</taxon>
        <taxon>Propionibacteriales</taxon>
        <taxon>Nocardioidaceae</taxon>
        <taxon>Nocardioides</taxon>
    </lineage>
</organism>
<comment type="caution">
    <text evidence="2">The sequence shown here is derived from an EMBL/GenBank/DDBJ whole genome shotgun (WGS) entry which is preliminary data.</text>
</comment>
<evidence type="ECO:0000259" key="1">
    <source>
        <dbReference type="Pfam" id="PF07969"/>
    </source>
</evidence>
<dbReference type="InterPro" id="IPR013108">
    <property type="entry name" value="Amidohydro_3"/>
</dbReference>
<gene>
    <name evidence="2" type="ORF">K8U61_14410</name>
</gene>
<evidence type="ECO:0000313" key="2">
    <source>
        <dbReference type="EMBL" id="MBZ5739364.1"/>
    </source>
</evidence>
<feature type="domain" description="Amidohydrolase 3" evidence="1">
    <location>
        <begin position="116"/>
        <end position="451"/>
    </location>
</feature>
<dbReference type="Gene3D" id="3.20.20.140">
    <property type="entry name" value="Metal-dependent hydrolases"/>
    <property type="match status" value="1"/>
</dbReference>
<dbReference type="RefSeq" id="WP_224123734.1">
    <property type="nucleotide sequence ID" value="NZ_JAIQZJ010000008.1"/>
</dbReference>
<accession>A0ABS7UET4</accession>
<dbReference type="InterPro" id="IPR011059">
    <property type="entry name" value="Metal-dep_hydrolase_composite"/>
</dbReference>
<dbReference type="Pfam" id="PF07969">
    <property type="entry name" value="Amidohydro_3"/>
    <property type="match status" value="1"/>
</dbReference>
<keyword evidence="3" id="KW-1185">Reference proteome</keyword>
<dbReference type="EMBL" id="JAIQZJ010000008">
    <property type="protein sequence ID" value="MBZ5739364.1"/>
    <property type="molecule type" value="Genomic_DNA"/>
</dbReference>